<dbReference type="AlphaFoldDB" id="A0AAJ1AGT1"/>
<dbReference type="Gene3D" id="3.30.420.10">
    <property type="entry name" value="Ribonuclease H-like superfamily/Ribonuclease H"/>
    <property type="match status" value="1"/>
</dbReference>
<dbReference type="CDD" id="cd09279">
    <property type="entry name" value="RNase_HI_like"/>
    <property type="match status" value="1"/>
</dbReference>
<evidence type="ECO:0000313" key="3">
    <source>
        <dbReference type="EMBL" id="MBZ0159429.1"/>
    </source>
</evidence>
<comment type="caution">
    <text evidence="3">The sequence shown here is derived from an EMBL/GenBank/DDBJ whole genome shotgun (WGS) entry which is preliminary data.</text>
</comment>
<evidence type="ECO:0000256" key="1">
    <source>
        <dbReference type="SAM" id="MobiDB-lite"/>
    </source>
</evidence>
<accession>A0AAJ1AGT1</accession>
<dbReference type="SUPFAM" id="SSF53098">
    <property type="entry name" value="Ribonuclease H-like"/>
    <property type="match status" value="1"/>
</dbReference>
<dbReference type="GO" id="GO:0003676">
    <property type="term" value="F:nucleic acid binding"/>
    <property type="evidence" value="ECO:0007669"/>
    <property type="project" value="InterPro"/>
</dbReference>
<feature type="region of interest" description="Disordered" evidence="1">
    <location>
        <begin position="1"/>
        <end position="20"/>
    </location>
</feature>
<dbReference type="PROSITE" id="PS50879">
    <property type="entry name" value="RNASE_H_1"/>
    <property type="match status" value="1"/>
</dbReference>
<dbReference type="Proteomes" id="UP001197609">
    <property type="component" value="Unassembled WGS sequence"/>
</dbReference>
<dbReference type="Pfam" id="PF13456">
    <property type="entry name" value="RVT_3"/>
    <property type="match status" value="1"/>
</dbReference>
<name>A0AAJ1AGT1_9BACT</name>
<dbReference type="GO" id="GO:0004523">
    <property type="term" value="F:RNA-DNA hybrid ribonuclease activity"/>
    <property type="evidence" value="ECO:0007669"/>
    <property type="project" value="InterPro"/>
</dbReference>
<reference evidence="3 4" key="1">
    <citation type="journal article" date="2021" name="bioRxiv">
        <title>Unraveling nitrogen, sulfur and carbon metabolic pathways and microbial community transcriptional responses to substrate deprivation and toxicity stresses in a bioreactor mimicking anoxic brackish coastal sediment conditions.</title>
        <authorList>
            <person name="Martins P.D."/>
            <person name="Echeveste M.J."/>
            <person name="Arshad A."/>
            <person name="Kurth J."/>
            <person name="Ouboter H."/>
            <person name="Jetten M.S.M."/>
            <person name="Welte C.U."/>
        </authorList>
    </citation>
    <scope>NUCLEOTIDE SEQUENCE [LARGE SCALE GENOMIC DNA]</scope>
    <source>
        <strain evidence="3">MAG_38</strain>
    </source>
</reference>
<dbReference type="InterPro" id="IPR002156">
    <property type="entry name" value="RNaseH_domain"/>
</dbReference>
<dbReference type="InterPro" id="IPR036397">
    <property type="entry name" value="RNaseH_sf"/>
</dbReference>
<sequence>MTDRHAGELSDGPAPQALPEPRRMGLQLMIHIDGAARGNPGPAGIGVMVNSGNGLLRRDFYRYIGKATNNVAEYEALLLALREAKELQPAVVEIRSDSQLLVRQIQGRYRVRHPRLAVLYAQALNLIHQLSAVGCRLSIEHVGRELNRQADALANRAIDEALAGIPRDGERS</sequence>
<proteinExistence type="predicted"/>
<dbReference type="PANTHER" id="PTHR46387">
    <property type="entry name" value="POLYNUCLEOTIDYL TRANSFERASE, RIBONUCLEASE H-LIKE SUPERFAMILY PROTEIN"/>
    <property type="match status" value="1"/>
</dbReference>
<dbReference type="PANTHER" id="PTHR46387:SF2">
    <property type="entry name" value="RIBONUCLEASE HI"/>
    <property type="match status" value="1"/>
</dbReference>
<organism evidence="3 4">
    <name type="scientific">Candidatus Methylomirabilis tolerans</name>
    <dbReference type="NCBI Taxonomy" id="3123416"/>
    <lineage>
        <taxon>Bacteria</taxon>
        <taxon>Candidatus Methylomirabilota</taxon>
        <taxon>Candidatus Methylomirabilia</taxon>
        <taxon>Candidatus Methylomirabilales</taxon>
        <taxon>Candidatus Methylomirabilaceae</taxon>
        <taxon>Candidatus Methylomirabilis</taxon>
    </lineage>
</organism>
<gene>
    <name evidence="3" type="ORF">K8G79_04715</name>
</gene>
<dbReference type="InterPro" id="IPR012337">
    <property type="entry name" value="RNaseH-like_sf"/>
</dbReference>
<evidence type="ECO:0000313" key="4">
    <source>
        <dbReference type="Proteomes" id="UP001197609"/>
    </source>
</evidence>
<dbReference type="EMBL" id="JAIOIU010000050">
    <property type="protein sequence ID" value="MBZ0159429.1"/>
    <property type="molecule type" value="Genomic_DNA"/>
</dbReference>
<protein>
    <submittedName>
        <fullName evidence="3">Ribonuclease HI family protein</fullName>
    </submittedName>
</protein>
<feature type="domain" description="RNase H type-1" evidence="2">
    <location>
        <begin position="24"/>
        <end position="159"/>
    </location>
</feature>
<evidence type="ECO:0000259" key="2">
    <source>
        <dbReference type="PROSITE" id="PS50879"/>
    </source>
</evidence>